<reference evidence="5" key="1">
    <citation type="submission" date="2020-01" db="EMBL/GenBank/DDBJ databases">
        <title>Sphingomonas sp. strain CSW-10.</title>
        <authorList>
            <person name="Chen W.-M."/>
        </authorList>
    </citation>
    <scope>NUCLEOTIDE SEQUENCE [LARGE SCALE GENOMIC DNA]</scope>
    <source>
        <strain evidence="5">FSY-8</strain>
    </source>
</reference>
<evidence type="ECO:0000313" key="5">
    <source>
        <dbReference type="Proteomes" id="UP000753724"/>
    </source>
</evidence>
<dbReference type="InterPro" id="IPR036714">
    <property type="entry name" value="SDH_sf"/>
</dbReference>
<evidence type="ECO:0000313" key="4">
    <source>
        <dbReference type="EMBL" id="NBC35396.1"/>
    </source>
</evidence>
<dbReference type="Gene3D" id="1.10.150.250">
    <property type="entry name" value="Flavinator of succinate dehydrogenase"/>
    <property type="match status" value="1"/>
</dbReference>
<dbReference type="InterPro" id="IPR005631">
    <property type="entry name" value="SDH"/>
</dbReference>
<evidence type="ECO:0000256" key="2">
    <source>
        <dbReference type="ARBA" id="ARBA00019418"/>
    </source>
</evidence>
<accession>A0ABW9XA48</accession>
<keyword evidence="3" id="KW-0143">Chaperone</keyword>
<comment type="similarity">
    <text evidence="1">Belongs to the SdhE FAD assembly factor family.</text>
</comment>
<dbReference type="Pfam" id="PF03937">
    <property type="entry name" value="Sdh5"/>
    <property type="match status" value="1"/>
</dbReference>
<gene>
    <name evidence="4" type="ORF">GTZ99_02365</name>
</gene>
<dbReference type="EMBL" id="JAAAPO010000001">
    <property type="protein sequence ID" value="NBC35396.1"/>
    <property type="molecule type" value="Genomic_DNA"/>
</dbReference>
<keyword evidence="5" id="KW-1185">Reference proteome</keyword>
<evidence type="ECO:0000256" key="3">
    <source>
        <dbReference type="ARBA" id="ARBA00023186"/>
    </source>
</evidence>
<dbReference type="Proteomes" id="UP000753724">
    <property type="component" value="Unassembled WGS sequence"/>
</dbReference>
<proteinExistence type="inferred from homology"/>
<organism evidence="4 5">
    <name type="scientific">Novosphingobium ovatum</name>
    <dbReference type="NCBI Taxonomy" id="1908523"/>
    <lineage>
        <taxon>Bacteria</taxon>
        <taxon>Pseudomonadati</taxon>
        <taxon>Pseudomonadota</taxon>
        <taxon>Alphaproteobacteria</taxon>
        <taxon>Sphingomonadales</taxon>
        <taxon>Sphingomonadaceae</taxon>
        <taxon>Novosphingobium</taxon>
    </lineage>
</organism>
<name>A0ABW9XA48_9SPHN</name>
<evidence type="ECO:0000256" key="1">
    <source>
        <dbReference type="ARBA" id="ARBA00008571"/>
    </source>
</evidence>
<dbReference type="RefSeq" id="WP_161716665.1">
    <property type="nucleotide sequence ID" value="NZ_JAAAPO010000001.1"/>
</dbReference>
<dbReference type="SUPFAM" id="SSF109910">
    <property type="entry name" value="YgfY-like"/>
    <property type="match status" value="1"/>
</dbReference>
<sequence>MTDSTTAANEARIKRLRFRAWHRGTREADYMIGGFFDAYHAKWSDAELTWFETMIEEEDVDIMGWALGTLSIPAEYQGPMMEAFCRLDYVDVRNGPTGFEGR</sequence>
<protein>
    <recommendedName>
        <fullName evidence="2">FAD assembly factor SdhE</fullName>
    </recommendedName>
</protein>
<comment type="caution">
    <text evidence="4">The sequence shown here is derived from an EMBL/GenBank/DDBJ whole genome shotgun (WGS) entry which is preliminary data.</text>
</comment>